<evidence type="ECO:0000313" key="2">
    <source>
        <dbReference type="EMBL" id="AVP98565.1"/>
    </source>
</evidence>
<sequence>MGRKFSVFICHVREQRDVAELIFQKLGDSDIEVLVDRTQIEDGDRPDDSLKDLVERADLFVFLLTKESFDPLRYVHTEVQWRKEAHPIARKENLLVAEWPDVERGKVRLDPYLEALVKLEVKGHYAAHIAQAIVDRFKNRGTPTRSKSSNPAIDWATRNRWLLIAGLAASGARHP</sequence>
<reference evidence="2 3" key="1">
    <citation type="submission" date="2018-03" db="EMBL/GenBank/DDBJ databases">
        <title>Ahniella affigens gen. nov., sp. nov., a gammaproteobacterium isolated from sandy soil near a stream.</title>
        <authorList>
            <person name="Ko Y."/>
            <person name="Kim J.-H."/>
        </authorList>
    </citation>
    <scope>NUCLEOTIDE SEQUENCE [LARGE SCALE GENOMIC DNA]</scope>
    <source>
        <strain evidence="2 3">D13</strain>
    </source>
</reference>
<dbReference type="Pfam" id="PF13676">
    <property type="entry name" value="TIR_2"/>
    <property type="match status" value="1"/>
</dbReference>
<feature type="domain" description="TIR" evidence="1">
    <location>
        <begin position="7"/>
        <end position="95"/>
    </location>
</feature>
<dbReference type="InterPro" id="IPR000157">
    <property type="entry name" value="TIR_dom"/>
</dbReference>
<dbReference type="RefSeq" id="WP_106892486.1">
    <property type="nucleotide sequence ID" value="NZ_CP027860.1"/>
</dbReference>
<accession>A0A2P1PUN9</accession>
<gene>
    <name evidence="2" type="ORF">C7S18_15830</name>
</gene>
<dbReference type="InterPro" id="IPR035897">
    <property type="entry name" value="Toll_tir_struct_dom_sf"/>
</dbReference>
<organism evidence="2 3">
    <name type="scientific">Ahniella affigens</name>
    <dbReference type="NCBI Taxonomy" id="2021234"/>
    <lineage>
        <taxon>Bacteria</taxon>
        <taxon>Pseudomonadati</taxon>
        <taxon>Pseudomonadota</taxon>
        <taxon>Gammaproteobacteria</taxon>
        <taxon>Lysobacterales</taxon>
        <taxon>Rhodanobacteraceae</taxon>
        <taxon>Ahniella</taxon>
    </lineage>
</organism>
<dbReference type="SUPFAM" id="SSF52200">
    <property type="entry name" value="Toll/Interleukin receptor TIR domain"/>
    <property type="match status" value="1"/>
</dbReference>
<dbReference type="GO" id="GO:0007165">
    <property type="term" value="P:signal transduction"/>
    <property type="evidence" value="ECO:0007669"/>
    <property type="project" value="InterPro"/>
</dbReference>
<protein>
    <recommendedName>
        <fullName evidence="1">TIR domain-containing protein</fullName>
    </recommendedName>
</protein>
<name>A0A2P1PUN9_9GAMM</name>
<dbReference type="Gene3D" id="3.40.50.10140">
    <property type="entry name" value="Toll/interleukin-1 receptor homology (TIR) domain"/>
    <property type="match status" value="1"/>
</dbReference>
<keyword evidence="3" id="KW-1185">Reference proteome</keyword>
<dbReference type="KEGG" id="xba:C7S18_15830"/>
<evidence type="ECO:0000313" key="3">
    <source>
        <dbReference type="Proteomes" id="UP000241074"/>
    </source>
</evidence>
<dbReference type="EMBL" id="CP027860">
    <property type="protein sequence ID" value="AVP98565.1"/>
    <property type="molecule type" value="Genomic_DNA"/>
</dbReference>
<dbReference type="AlphaFoldDB" id="A0A2P1PUN9"/>
<evidence type="ECO:0000259" key="1">
    <source>
        <dbReference type="Pfam" id="PF13676"/>
    </source>
</evidence>
<dbReference type="Proteomes" id="UP000241074">
    <property type="component" value="Chromosome"/>
</dbReference>
<proteinExistence type="predicted"/>
<reference evidence="2 3" key="2">
    <citation type="submission" date="2018-03" db="EMBL/GenBank/DDBJ databases">
        <authorList>
            <person name="Keele B.F."/>
        </authorList>
    </citation>
    <scope>NUCLEOTIDE SEQUENCE [LARGE SCALE GENOMIC DNA]</scope>
    <source>
        <strain evidence="2 3">D13</strain>
    </source>
</reference>